<dbReference type="OrthoDB" id="20589at2"/>
<comment type="similarity">
    <text evidence="1">Belongs to the outer membrane factor (OMF) (TC 1.B.17) family.</text>
</comment>
<dbReference type="SUPFAM" id="SSF56954">
    <property type="entry name" value="Outer membrane efflux proteins (OEP)"/>
    <property type="match status" value="1"/>
</dbReference>
<dbReference type="Proteomes" id="UP000220251">
    <property type="component" value="Unassembled WGS sequence"/>
</dbReference>
<gene>
    <name evidence="2" type="ORF">ELAC_0369</name>
</gene>
<reference evidence="3" key="1">
    <citation type="submission" date="2015-06" db="EMBL/GenBank/DDBJ databases">
        <authorList>
            <person name="Bertelli C."/>
        </authorList>
    </citation>
    <scope>NUCLEOTIDE SEQUENCE [LARGE SCALE GENOMIC DNA]</scope>
    <source>
        <strain evidence="3">CRIB-30</strain>
    </source>
</reference>
<dbReference type="EMBL" id="CWGJ01000006">
    <property type="protein sequence ID" value="CRX37730.1"/>
    <property type="molecule type" value="Genomic_DNA"/>
</dbReference>
<evidence type="ECO:0000256" key="1">
    <source>
        <dbReference type="ARBA" id="ARBA00007613"/>
    </source>
</evidence>
<accession>A0A0H5E3D6</accession>
<dbReference type="RefSeq" id="WP_098037589.1">
    <property type="nucleotide sequence ID" value="NZ_CWGJ01000006.1"/>
</dbReference>
<dbReference type="Pfam" id="PF02321">
    <property type="entry name" value="OEP"/>
    <property type="match status" value="1"/>
</dbReference>
<dbReference type="InterPro" id="IPR003423">
    <property type="entry name" value="OMP_efflux"/>
</dbReference>
<evidence type="ECO:0000313" key="3">
    <source>
        <dbReference type="Proteomes" id="UP000220251"/>
    </source>
</evidence>
<dbReference type="AlphaFoldDB" id="A0A0H5E3D6"/>
<dbReference type="InterPro" id="IPR010131">
    <property type="entry name" value="MdtP/NodT-like"/>
</dbReference>
<dbReference type="GO" id="GO:0015562">
    <property type="term" value="F:efflux transmembrane transporter activity"/>
    <property type="evidence" value="ECO:0007669"/>
    <property type="project" value="InterPro"/>
</dbReference>
<organism evidence="2 3">
    <name type="scientific">Estrella lausannensis</name>
    <dbReference type="NCBI Taxonomy" id="483423"/>
    <lineage>
        <taxon>Bacteria</taxon>
        <taxon>Pseudomonadati</taxon>
        <taxon>Chlamydiota</taxon>
        <taxon>Chlamydiia</taxon>
        <taxon>Parachlamydiales</taxon>
        <taxon>Candidatus Criblamydiaceae</taxon>
        <taxon>Estrella</taxon>
    </lineage>
</organism>
<protein>
    <submittedName>
        <fullName evidence="2">Putative secreted protein</fullName>
    </submittedName>
</protein>
<evidence type="ECO:0000313" key="2">
    <source>
        <dbReference type="EMBL" id="CRX37730.1"/>
    </source>
</evidence>
<sequence length="457" mass="51099">MTECSGQKFKAFKSSLLRGASFIIFLCFCGCHRTFQPQGTYVEQALLERAGAAVAVTETLALKAGESQVPVSLLNSRLDAESAAQIALLNNPALKMEMMGIGIKAADLEATMLLPNPSLAFSLFFPSRSSLDKGVEAGISYKIVDLFLMPYRRQAAREAYFSEQMRVLKEALKLINQVKEVFYSLQEARSIVKTTELIKLAAEVKFMLAEKLHAQGNIGDAIFFEAEMELWEAKQDEAEAKINFESSLSKLAVLLGVDHGTISIKEEAEESAPPLVLNEIDRVACDRIDLAILNYDLRRLYSMRPLYSPLSYTFSSLGIDFKHDPEKYDALGPSGVLDIPLFNSGQSDRQRLDYEIGALCFQRQMAWMTAKEEISASIKKYAAAKDKLSFAKERADSAKSSFTSELNLYNVMNVTPLELLDAKRRELEASKRYHQVRGEAMREAVRLKRAMQISLND</sequence>
<dbReference type="PANTHER" id="PTHR30203:SF24">
    <property type="entry name" value="BLR4935 PROTEIN"/>
    <property type="match status" value="1"/>
</dbReference>
<proteinExistence type="inferred from homology"/>
<name>A0A0H5E3D6_9BACT</name>
<dbReference type="Gene3D" id="1.20.1600.10">
    <property type="entry name" value="Outer membrane efflux proteins (OEP)"/>
    <property type="match status" value="1"/>
</dbReference>
<dbReference type="PANTHER" id="PTHR30203">
    <property type="entry name" value="OUTER MEMBRANE CATION EFFLUX PROTEIN"/>
    <property type="match status" value="1"/>
</dbReference>
<keyword evidence="3" id="KW-1185">Reference proteome</keyword>